<evidence type="ECO:0000313" key="2">
    <source>
        <dbReference type="Proteomes" id="UP001055125"/>
    </source>
</evidence>
<reference evidence="1" key="2">
    <citation type="submission" date="2021-08" db="EMBL/GenBank/DDBJ databases">
        <authorList>
            <person name="Tani A."/>
            <person name="Ola A."/>
            <person name="Ogura Y."/>
            <person name="Katsura K."/>
            <person name="Hayashi T."/>
        </authorList>
    </citation>
    <scope>NUCLEOTIDE SEQUENCE</scope>
    <source>
        <strain evidence="1">DSM 19015</strain>
    </source>
</reference>
<sequence>MTAPLRPAAALARAVALLTERGFSEVIREGRSESVYLKPEACSFTLRVSNHARRPRQRRTHPEVLTSLVVTDPKNPAQIEAMVEIALRNFEAARRAREG</sequence>
<proteinExistence type="predicted"/>
<protein>
    <submittedName>
        <fullName evidence="1">Uncharacterized protein</fullName>
    </submittedName>
</protein>
<dbReference type="EMBL" id="BPQP01000004">
    <property type="protein sequence ID" value="GJD93069.1"/>
    <property type="molecule type" value="Genomic_DNA"/>
</dbReference>
<accession>A0ABQ4RQP6</accession>
<organism evidence="1 2">
    <name type="scientific">Methylobacterium iners</name>
    <dbReference type="NCBI Taxonomy" id="418707"/>
    <lineage>
        <taxon>Bacteria</taxon>
        <taxon>Pseudomonadati</taxon>
        <taxon>Pseudomonadota</taxon>
        <taxon>Alphaproteobacteria</taxon>
        <taxon>Hyphomicrobiales</taxon>
        <taxon>Methylobacteriaceae</taxon>
        <taxon>Methylobacterium</taxon>
    </lineage>
</organism>
<dbReference type="RefSeq" id="WP_238242279.1">
    <property type="nucleotide sequence ID" value="NZ_BPQP01000004.1"/>
</dbReference>
<gene>
    <name evidence="1" type="ORF">OCOJLMKI_0255</name>
</gene>
<evidence type="ECO:0000313" key="1">
    <source>
        <dbReference type="EMBL" id="GJD93069.1"/>
    </source>
</evidence>
<name>A0ABQ4RQP6_9HYPH</name>
<keyword evidence="2" id="KW-1185">Reference proteome</keyword>
<comment type="caution">
    <text evidence="1">The sequence shown here is derived from an EMBL/GenBank/DDBJ whole genome shotgun (WGS) entry which is preliminary data.</text>
</comment>
<dbReference type="Proteomes" id="UP001055125">
    <property type="component" value="Unassembled WGS sequence"/>
</dbReference>
<reference evidence="1" key="1">
    <citation type="journal article" date="2021" name="Front. Microbiol.">
        <title>Comprehensive Comparative Genomics and Phenotyping of Methylobacterium Species.</title>
        <authorList>
            <person name="Alessa O."/>
            <person name="Ogura Y."/>
            <person name="Fujitani Y."/>
            <person name="Takami H."/>
            <person name="Hayashi T."/>
            <person name="Sahin N."/>
            <person name="Tani A."/>
        </authorList>
    </citation>
    <scope>NUCLEOTIDE SEQUENCE</scope>
    <source>
        <strain evidence="1">DSM 19015</strain>
    </source>
</reference>